<dbReference type="Proteomes" id="UP000247586">
    <property type="component" value="Chromosome"/>
</dbReference>
<dbReference type="EMBL" id="CP029287">
    <property type="protein sequence ID" value="AWS00542.1"/>
    <property type="molecule type" value="Genomic_DNA"/>
</dbReference>
<reference evidence="2" key="2">
    <citation type="submission" date="2020-03" db="EMBL/GenBank/DDBJ databases">
        <title>Complete Genome Sequences of Extremely Thermoacidophilic, Metal-Mobilizing Type-Strain Members of the Archaeal Family Sulfolobaceae: Acidianus brierleyi DSM-1651T, Acidianus sulfidivorans DSM-18786T, Metallosphaera hakonensis DSM-7519T, and Metallosphaera prunae DSM-10039T.</title>
        <authorList>
            <person name="Counts J.A."/>
            <person name="Kelly R.M."/>
        </authorList>
    </citation>
    <scope>NUCLEOTIDE SEQUENCE [LARGE SCALE GENOMIC DNA]</scope>
    <source>
        <strain evidence="2">HO1-1</strain>
    </source>
</reference>
<protein>
    <submittedName>
        <fullName evidence="1">Uncharacterized protein</fullName>
    </submittedName>
</protein>
<dbReference type="RefSeq" id="WP_110369743.1">
    <property type="nucleotide sequence ID" value="NZ_BBBA01000026.1"/>
</dbReference>
<name>A0A2U9IWR6_9CREN</name>
<evidence type="ECO:0000313" key="1">
    <source>
        <dbReference type="EMBL" id="AWS00542.1"/>
    </source>
</evidence>
<dbReference type="OrthoDB" id="34655at2157"/>
<dbReference type="GeneID" id="36834471"/>
<reference evidence="1 2" key="1">
    <citation type="submission" date="2018-05" db="EMBL/GenBank/DDBJ databases">
        <title>Complete Genome Sequences of Extremely Thermoacidophilic, Metal-Mobilizing Type-Strain Members of the Archaeal Family Sulfolobaceae: Acidianus brierleyi DSM-1651T, Acidianus sulfidivorans DSM-18786T, Metallosphaera hakonensis DSM-7519T, and Metallosphaera prunae DSM-10039T.</title>
        <authorList>
            <person name="Counts J.A."/>
            <person name="Kelly R.M."/>
        </authorList>
    </citation>
    <scope>NUCLEOTIDE SEQUENCE [LARGE SCALE GENOMIC DNA]</scope>
    <source>
        <strain evidence="1 2">HO1-1</strain>
    </source>
</reference>
<gene>
    <name evidence="1" type="ORF">DFR87_03975</name>
</gene>
<dbReference type="AlphaFoldDB" id="A0A2U9IWR6"/>
<proteinExistence type="predicted"/>
<evidence type="ECO:0000313" key="2">
    <source>
        <dbReference type="Proteomes" id="UP000247586"/>
    </source>
</evidence>
<organism evidence="1 2">
    <name type="scientific">Metallosphaera hakonensis JCM 8857 = DSM 7519</name>
    <dbReference type="NCBI Taxonomy" id="1293036"/>
    <lineage>
        <taxon>Archaea</taxon>
        <taxon>Thermoproteota</taxon>
        <taxon>Thermoprotei</taxon>
        <taxon>Sulfolobales</taxon>
        <taxon>Sulfolobaceae</taxon>
        <taxon>Metallosphaera</taxon>
    </lineage>
</organism>
<reference evidence="2" key="3">
    <citation type="submission" date="2020-03" db="EMBL/GenBank/DDBJ databases">
        <title>Sequencing and Assembly of Multiple Reported Metal-Biooxidizing Members of the Extremely Thermoacidophilic Archaeal Family Sulfolobaceae.</title>
        <authorList>
            <person name="Counts J.A."/>
            <person name="Kelly R.M."/>
        </authorList>
    </citation>
    <scope>NUCLEOTIDE SEQUENCE [LARGE SCALE GENOMIC DNA]</scope>
    <source>
        <strain evidence="2">HO1-1</strain>
    </source>
</reference>
<dbReference type="KEGG" id="mhk:DFR87_03975"/>
<accession>A0A2U9IWR6</accession>
<dbReference type="STRING" id="1293036.GCA_001315825_02453"/>
<sequence>MRLTNVALVVIALVIIFAGVILLQVHSNSTTLILVKDVSSINQIVEVNPNTIAFAGSYNSGNRSYGVAGLVFIQNHSYVFFNVSNYFMNGSIYTLGYNGTTYLLGGARYVQLGNSSVLAPTAILLEGNRVYNISGEIPNFYVPGQIFAVSWENGYWLLGGSSLVVEQSSKFQVPFLLKLTTNITDITNRLPSFFYTPLSVGSGIFTISSYGNSSFVGGTHLFNYTIAIYNGTSFVSSEDDLGAVITSVNTPLGWLFGGFNYSLTDTQITTTLLGLYNESGIHFIKLKYEVGVVNSVGYGDGKYLVSLRVPVVNNFTGISSEEGIILSGNSPYSLTQAYSRLNTTVNSILDVGSIIVGGGYIFSGSGEQGAIIVIK</sequence>
<keyword evidence="2" id="KW-1185">Reference proteome</keyword>